<dbReference type="Proteomes" id="UP001152759">
    <property type="component" value="Chromosome 7"/>
</dbReference>
<dbReference type="InterPro" id="IPR038765">
    <property type="entry name" value="Papain-like_cys_pep_sf"/>
</dbReference>
<evidence type="ECO:0000313" key="11">
    <source>
        <dbReference type="Proteomes" id="UP001152759"/>
    </source>
</evidence>
<dbReference type="InterPro" id="IPR000668">
    <property type="entry name" value="Peptidase_C1A_C"/>
</dbReference>
<feature type="domain" description="Cathepsin propeptide inhibitor" evidence="9">
    <location>
        <begin position="41"/>
        <end position="101"/>
    </location>
</feature>
<keyword evidence="3" id="KW-0378">Hydrolase</keyword>
<dbReference type="EMBL" id="OU963868">
    <property type="protein sequence ID" value="CAH0775061.1"/>
    <property type="molecule type" value="Genomic_DNA"/>
</dbReference>
<dbReference type="SMART" id="SM00848">
    <property type="entry name" value="Inhibitor_I29"/>
    <property type="match status" value="1"/>
</dbReference>
<protein>
    <recommendedName>
        <fullName evidence="12">Cathepsin L</fullName>
    </recommendedName>
</protein>
<dbReference type="Pfam" id="PF00112">
    <property type="entry name" value="Peptidase_C1"/>
    <property type="match status" value="1"/>
</dbReference>
<dbReference type="SUPFAM" id="SSF54001">
    <property type="entry name" value="Cysteine proteinases"/>
    <property type="match status" value="1"/>
</dbReference>
<dbReference type="FunFam" id="3.90.70.10:FF:000006">
    <property type="entry name" value="Cathepsin S"/>
    <property type="match status" value="1"/>
</dbReference>
<evidence type="ECO:0000256" key="6">
    <source>
        <dbReference type="ARBA" id="ARBA00023157"/>
    </source>
</evidence>
<dbReference type="InterPro" id="IPR013201">
    <property type="entry name" value="Prot_inhib_I29"/>
</dbReference>
<evidence type="ECO:0000256" key="1">
    <source>
        <dbReference type="ARBA" id="ARBA00008455"/>
    </source>
</evidence>
<comment type="similarity">
    <text evidence="1">Belongs to the peptidase C1 family.</text>
</comment>
<reference evidence="10" key="1">
    <citation type="submission" date="2021-12" db="EMBL/GenBank/DDBJ databases">
        <authorList>
            <person name="King R."/>
        </authorList>
    </citation>
    <scope>NUCLEOTIDE SEQUENCE</scope>
</reference>
<gene>
    <name evidence="10" type="ORF">BEMITA_LOCUS11323</name>
</gene>
<evidence type="ECO:0000259" key="9">
    <source>
        <dbReference type="SMART" id="SM00848"/>
    </source>
</evidence>
<evidence type="ECO:0000256" key="7">
    <source>
        <dbReference type="SAM" id="Coils"/>
    </source>
</evidence>
<evidence type="ECO:0000313" key="10">
    <source>
        <dbReference type="EMBL" id="CAH0775061.1"/>
    </source>
</evidence>
<organism evidence="10 11">
    <name type="scientific">Bemisia tabaci</name>
    <name type="common">Sweetpotato whitefly</name>
    <name type="synonym">Aleurodes tabaci</name>
    <dbReference type="NCBI Taxonomy" id="7038"/>
    <lineage>
        <taxon>Eukaryota</taxon>
        <taxon>Metazoa</taxon>
        <taxon>Ecdysozoa</taxon>
        <taxon>Arthropoda</taxon>
        <taxon>Hexapoda</taxon>
        <taxon>Insecta</taxon>
        <taxon>Pterygota</taxon>
        <taxon>Neoptera</taxon>
        <taxon>Paraneoptera</taxon>
        <taxon>Hemiptera</taxon>
        <taxon>Sternorrhyncha</taxon>
        <taxon>Aleyrodoidea</taxon>
        <taxon>Aleyrodidae</taxon>
        <taxon>Aleyrodinae</taxon>
        <taxon>Bemisia</taxon>
    </lineage>
</organism>
<dbReference type="AlphaFoldDB" id="A0A9P0G164"/>
<dbReference type="CDD" id="cd02248">
    <property type="entry name" value="Peptidase_C1A"/>
    <property type="match status" value="1"/>
</dbReference>
<feature type="domain" description="Peptidase C1A papain C-terminal" evidence="8">
    <location>
        <begin position="150"/>
        <end position="368"/>
    </location>
</feature>
<keyword evidence="6" id="KW-1015">Disulfide bond</keyword>
<dbReference type="KEGG" id="btab:109035345"/>
<evidence type="ECO:0000259" key="8">
    <source>
        <dbReference type="SMART" id="SM00645"/>
    </source>
</evidence>
<dbReference type="InterPro" id="IPR000169">
    <property type="entry name" value="Pept_cys_AS"/>
</dbReference>
<dbReference type="PANTHER" id="PTHR12411">
    <property type="entry name" value="CYSTEINE PROTEASE FAMILY C1-RELATED"/>
    <property type="match status" value="1"/>
</dbReference>
<dbReference type="InterPro" id="IPR039417">
    <property type="entry name" value="Peptidase_C1A_papain-like"/>
</dbReference>
<evidence type="ECO:0000256" key="4">
    <source>
        <dbReference type="ARBA" id="ARBA00022807"/>
    </source>
</evidence>
<dbReference type="PROSITE" id="PS00639">
    <property type="entry name" value="THIOL_PROTEASE_HIS"/>
    <property type="match status" value="1"/>
</dbReference>
<sequence>MRKLSSDMVNLMKRLGFLLQICFASLCSTVPLKLRNLETEFMNFKINFNKSYSTVDEEKLRMEIFKQNLMKIEEHNERYRRNETTFEMAMNHFGDYMHHEYHKHVHGYLGRDLLRNAVGGQPAVMAILNASVMTSEPDAPVFLPPANVKIPDEVDWRVLGAVTPVKHQGRCGACWAFSATGALEGQIFRKTGVLKNISEQNLIDCSGNYGNVGCRGGLMTQAFKYVKDNGGVESESAYPYEGGEKRCRYVRNGSVATDSGYMNIKNEDEEHVKAAVATVGPICSAIDAKYDTFHFYSRGVYHEPRCTNNIDLLNHGVLIVGYGTDPKKGDYWIIKNSWGPRWGDKGYMRIARNRDNHCGTATACSFPLV</sequence>
<keyword evidence="11" id="KW-1185">Reference proteome</keyword>
<dbReference type="PROSITE" id="PS00640">
    <property type="entry name" value="THIOL_PROTEASE_ASN"/>
    <property type="match status" value="1"/>
</dbReference>
<dbReference type="GO" id="GO:0008234">
    <property type="term" value="F:cysteine-type peptidase activity"/>
    <property type="evidence" value="ECO:0007669"/>
    <property type="project" value="UniProtKB-KW"/>
</dbReference>
<dbReference type="InterPro" id="IPR013128">
    <property type="entry name" value="Peptidase_C1A"/>
</dbReference>
<keyword evidence="4" id="KW-0788">Thiol protease</keyword>
<evidence type="ECO:0000256" key="5">
    <source>
        <dbReference type="ARBA" id="ARBA00023145"/>
    </source>
</evidence>
<name>A0A9P0G164_BEMTA</name>
<keyword evidence="7" id="KW-0175">Coiled coil</keyword>
<dbReference type="SMART" id="SM00645">
    <property type="entry name" value="Pept_C1"/>
    <property type="match status" value="1"/>
</dbReference>
<feature type="coiled-coil region" evidence="7">
    <location>
        <begin position="55"/>
        <end position="82"/>
    </location>
</feature>
<dbReference type="Gene3D" id="3.90.70.10">
    <property type="entry name" value="Cysteine proteinases"/>
    <property type="match status" value="1"/>
</dbReference>
<dbReference type="InterPro" id="IPR025661">
    <property type="entry name" value="Pept_asp_AS"/>
</dbReference>
<keyword evidence="2" id="KW-0645">Protease</keyword>
<evidence type="ECO:0000256" key="2">
    <source>
        <dbReference type="ARBA" id="ARBA00022670"/>
    </source>
</evidence>
<dbReference type="Pfam" id="PF08246">
    <property type="entry name" value="Inhibitor_I29"/>
    <property type="match status" value="1"/>
</dbReference>
<evidence type="ECO:0000256" key="3">
    <source>
        <dbReference type="ARBA" id="ARBA00022801"/>
    </source>
</evidence>
<proteinExistence type="inferred from homology"/>
<dbReference type="PROSITE" id="PS00139">
    <property type="entry name" value="THIOL_PROTEASE_CYS"/>
    <property type="match status" value="1"/>
</dbReference>
<dbReference type="InterPro" id="IPR025660">
    <property type="entry name" value="Pept_his_AS"/>
</dbReference>
<evidence type="ECO:0008006" key="12">
    <source>
        <dbReference type="Google" id="ProtNLM"/>
    </source>
</evidence>
<keyword evidence="5" id="KW-0865">Zymogen</keyword>
<dbReference type="GO" id="GO:0006508">
    <property type="term" value="P:proteolysis"/>
    <property type="evidence" value="ECO:0007669"/>
    <property type="project" value="UniProtKB-KW"/>
</dbReference>
<dbReference type="PRINTS" id="PR00705">
    <property type="entry name" value="PAPAIN"/>
</dbReference>
<accession>A0A9P0G164</accession>